<proteinExistence type="predicted"/>
<evidence type="ECO:0008006" key="3">
    <source>
        <dbReference type="Google" id="ProtNLM"/>
    </source>
</evidence>
<accession>A0A238JDQ5</accession>
<dbReference type="EMBL" id="FXXP01000002">
    <property type="protein sequence ID" value="SMX28821.1"/>
    <property type="molecule type" value="Genomic_DNA"/>
</dbReference>
<evidence type="ECO:0000313" key="2">
    <source>
        <dbReference type="Proteomes" id="UP000225972"/>
    </source>
</evidence>
<reference evidence="2" key="1">
    <citation type="submission" date="2017-05" db="EMBL/GenBank/DDBJ databases">
        <authorList>
            <person name="Rodrigo-Torres L."/>
            <person name="Arahal R. D."/>
            <person name="Lucena T."/>
        </authorList>
    </citation>
    <scope>NUCLEOTIDE SEQUENCE [LARGE SCALE GENOMIC DNA]</scope>
    <source>
        <strain evidence="2">CECT 8649</strain>
    </source>
</reference>
<dbReference type="OrthoDB" id="7445868at2"/>
<dbReference type="SUPFAM" id="SSF53335">
    <property type="entry name" value="S-adenosyl-L-methionine-dependent methyltransferases"/>
    <property type="match status" value="1"/>
</dbReference>
<gene>
    <name evidence="1" type="ORF">TRP8649_02948</name>
</gene>
<dbReference type="Proteomes" id="UP000225972">
    <property type="component" value="Unassembled WGS sequence"/>
</dbReference>
<organism evidence="1 2">
    <name type="scientific">Pelagimonas phthalicica</name>
    <dbReference type="NCBI Taxonomy" id="1037362"/>
    <lineage>
        <taxon>Bacteria</taxon>
        <taxon>Pseudomonadati</taxon>
        <taxon>Pseudomonadota</taxon>
        <taxon>Alphaproteobacteria</taxon>
        <taxon>Rhodobacterales</taxon>
        <taxon>Roseobacteraceae</taxon>
        <taxon>Pelagimonas</taxon>
    </lineage>
</organism>
<name>A0A238JDQ5_9RHOB</name>
<protein>
    <recommendedName>
        <fullName evidence="3">Methyltransferase</fullName>
    </recommendedName>
</protein>
<dbReference type="RefSeq" id="WP_099246443.1">
    <property type="nucleotide sequence ID" value="NZ_FXXP01000002.1"/>
</dbReference>
<dbReference type="AlphaFoldDB" id="A0A238JDQ5"/>
<sequence>MTALVQRPELTLPQAEAELLSHAYKAADFILEFGSGGSTVMASELPGKRVFSVESDPDWAAMMKGWLEQNPPATGTKVDMIHVDIGPTKEWGYPQDDSHWRQYQNYALGVWRQKNFVQPDVVLVDGRFRQACALATAFLSKKPVDLYFDDYTIRKHYHKVEDYLGPPQITGRMAYFRVTPMAIPPEKLFQVVKFLQNP</sequence>
<dbReference type="Gene3D" id="3.40.50.150">
    <property type="entry name" value="Vaccinia Virus protein VP39"/>
    <property type="match status" value="1"/>
</dbReference>
<evidence type="ECO:0000313" key="1">
    <source>
        <dbReference type="EMBL" id="SMX28821.1"/>
    </source>
</evidence>
<dbReference type="InterPro" id="IPR029063">
    <property type="entry name" value="SAM-dependent_MTases_sf"/>
</dbReference>
<keyword evidence="2" id="KW-1185">Reference proteome</keyword>